<organism evidence="5 6">
    <name type="scientific">Microlunatus spumicola</name>
    <dbReference type="NCBI Taxonomy" id="81499"/>
    <lineage>
        <taxon>Bacteria</taxon>
        <taxon>Bacillati</taxon>
        <taxon>Actinomycetota</taxon>
        <taxon>Actinomycetes</taxon>
        <taxon>Propionibacteriales</taxon>
        <taxon>Propionibacteriaceae</taxon>
        <taxon>Microlunatus</taxon>
    </lineage>
</organism>
<evidence type="ECO:0000313" key="6">
    <source>
        <dbReference type="Proteomes" id="UP001500767"/>
    </source>
</evidence>
<dbReference type="Gene3D" id="1.10.10.60">
    <property type="entry name" value="Homeodomain-like"/>
    <property type="match status" value="1"/>
</dbReference>
<dbReference type="InterPro" id="IPR050204">
    <property type="entry name" value="AraC_XylS_family_regulators"/>
</dbReference>
<sequence>MSSSPVGGPYAWRSLSLRQVLEPAVMEDLHIPAADVQRVVLLLRGTKTIESSSGRSWRRATHAAGTVSLTAPGRPTRLRWRVTAPHPVVTLQATVPGRTVREAATQVWGRGEAPVLDSLSVDDAVTGQLLRAMAAAQAARAPELYAESAAQYLVVHLLTRYAGLPAPTVPRHEGQRMARVRAYVDEHLAEPLTLVGLADVAGLSPWHFLRVFKAEHGTTPMRYLAGLRVRAAQDLLTTTTRSVTEVAYACGFSSPGHLATAFNRQLGTTPSRYRAEAAR</sequence>
<dbReference type="PROSITE" id="PS00041">
    <property type="entry name" value="HTH_ARAC_FAMILY_1"/>
    <property type="match status" value="1"/>
</dbReference>
<dbReference type="PRINTS" id="PR00032">
    <property type="entry name" value="HTHARAC"/>
</dbReference>
<evidence type="ECO:0000256" key="2">
    <source>
        <dbReference type="ARBA" id="ARBA00023125"/>
    </source>
</evidence>
<dbReference type="InterPro" id="IPR018062">
    <property type="entry name" value="HTH_AraC-typ_CS"/>
</dbReference>
<dbReference type="InterPro" id="IPR018060">
    <property type="entry name" value="HTH_AraC"/>
</dbReference>
<evidence type="ECO:0000313" key="5">
    <source>
        <dbReference type="EMBL" id="GAA3562425.1"/>
    </source>
</evidence>
<evidence type="ECO:0000259" key="4">
    <source>
        <dbReference type="PROSITE" id="PS01124"/>
    </source>
</evidence>
<dbReference type="PROSITE" id="PS01124">
    <property type="entry name" value="HTH_ARAC_FAMILY_2"/>
    <property type="match status" value="1"/>
</dbReference>
<dbReference type="SUPFAM" id="SSF46689">
    <property type="entry name" value="Homeodomain-like"/>
    <property type="match status" value="2"/>
</dbReference>
<dbReference type="PANTHER" id="PTHR46796">
    <property type="entry name" value="HTH-TYPE TRANSCRIPTIONAL ACTIVATOR RHAS-RELATED"/>
    <property type="match status" value="1"/>
</dbReference>
<protein>
    <submittedName>
        <fullName evidence="5">AraC family transcriptional regulator</fullName>
    </submittedName>
</protein>
<keyword evidence="1" id="KW-0805">Transcription regulation</keyword>
<dbReference type="Proteomes" id="UP001500767">
    <property type="component" value="Unassembled WGS sequence"/>
</dbReference>
<evidence type="ECO:0000256" key="1">
    <source>
        <dbReference type="ARBA" id="ARBA00023015"/>
    </source>
</evidence>
<evidence type="ECO:0000256" key="3">
    <source>
        <dbReference type="ARBA" id="ARBA00023163"/>
    </source>
</evidence>
<dbReference type="SMART" id="SM00342">
    <property type="entry name" value="HTH_ARAC"/>
    <property type="match status" value="1"/>
</dbReference>
<keyword evidence="3" id="KW-0804">Transcription</keyword>
<comment type="caution">
    <text evidence="5">The sequence shown here is derived from an EMBL/GenBank/DDBJ whole genome shotgun (WGS) entry which is preliminary data.</text>
</comment>
<dbReference type="InterPro" id="IPR009057">
    <property type="entry name" value="Homeodomain-like_sf"/>
</dbReference>
<keyword evidence="6" id="KW-1185">Reference proteome</keyword>
<gene>
    <name evidence="5" type="ORF">GCM10022197_17570</name>
</gene>
<dbReference type="InterPro" id="IPR020449">
    <property type="entry name" value="Tscrpt_reg_AraC-type_HTH"/>
</dbReference>
<name>A0ABP6X6U5_9ACTN</name>
<dbReference type="EMBL" id="BAAAYR010000001">
    <property type="protein sequence ID" value="GAA3562425.1"/>
    <property type="molecule type" value="Genomic_DNA"/>
</dbReference>
<accession>A0ABP6X6U5</accession>
<dbReference type="Pfam" id="PF12833">
    <property type="entry name" value="HTH_18"/>
    <property type="match status" value="1"/>
</dbReference>
<proteinExistence type="predicted"/>
<feature type="domain" description="HTH araC/xylS-type" evidence="4">
    <location>
        <begin position="178"/>
        <end position="276"/>
    </location>
</feature>
<dbReference type="PANTHER" id="PTHR46796:SF6">
    <property type="entry name" value="ARAC SUBFAMILY"/>
    <property type="match status" value="1"/>
</dbReference>
<keyword evidence="2" id="KW-0238">DNA-binding</keyword>
<reference evidence="6" key="1">
    <citation type="journal article" date="2019" name="Int. J. Syst. Evol. Microbiol.">
        <title>The Global Catalogue of Microorganisms (GCM) 10K type strain sequencing project: providing services to taxonomists for standard genome sequencing and annotation.</title>
        <authorList>
            <consortium name="The Broad Institute Genomics Platform"/>
            <consortium name="The Broad Institute Genome Sequencing Center for Infectious Disease"/>
            <person name="Wu L."/>
            <person name="Ma J."/>
        </authorList>
    </citation>
    <scope>NUCLEOTIDE SEQUENCE [LARGE SCALE GENOMIC DNA]</scope>
    <source>
        <strain evidence="6">JCM 16540</strain>
    </source>
</reference>
<dbReference type="RefSeq" id="WP_204911335.1">
    <property type="nucleotide sequence ID" value="NZ_BAAAYR010000001.1"/>
</dbReference>